<sequence length="502" mass="54931">MVDITPREAVRRVGDELKVMCKVPYVIDSCRMTVGTTSYRLRPDITGGDVIYTGNGFKSGECGALIKNIKEEWNGNITCVLPPQAGAIELAGVMRLVVARPPREPELKTPLDPSFKEDTEFMAQCVVPDGRPAARISWFLDEEQILRGTHQPIITSEPGSDLQTISQNVSRVLSADDNGKMLICRAEHEALDSVMEARRQLIVHYPPKRLEAGTITIFGLKLGEPGRLNVTVRANPPPHAEWRVGDVTLAPMQSNEGIAALEPVHLGGGYYNISLLLSRVQKEDVERKYYLRVSNELGQQEFTVLISTMDEPAERKYYLRVSNELGQQEFTVLISTMDEPAGVELDTGAIVGIVIAVLVLLIAVFLVVFAKATDRWCFAAGGRGRDHAKSSGESTPAGDVLLESGIALPSRTSDTESAVGGKERSRLAGLSARVRAVLPRAKDKVQATEAAAETEEKPLSEEKKGVVYAELQLGEQNAEKPPPPSTEYAEIVYTDQPKETKE</sequence>
<keyword evidence="2 7" id="KW-0472">Membrane</keyword>
<name>A0ABR3H1Q0_LOXSC</name>
<comment type="subcellular location">
    <subcellularLocation>
        <location evidence="1">Membrane</location>
        <topology evidence="1">Single-pass type I membrane protein</topology>
    </subcellularLocation>
</comment>
<dbReference type="InterPro" id="IPR013162">
    <property type="entry name" value="CD80_C2-set"/>
</dbReference>
<protein>
    <recommendedName>
        <fullName evidence="8">Ig-like domain-containing protein</fullName>
    </recommendedName>
</protein>
<evidence type="ECO:0000256" key="4">
    <source>
        <dbReference type="ARBA" id="ARBA00023180"/>
    </source>
</evidence>
<reference evidence="9 10" key="1">
    <citation type="submission" date="2024-06" db="EMBL/GenBank/DDBJ databases">
        <title>A chromosome-level genome assembly of beet webworm, Loxostege sticticalis.</title>
        <authorList>
            <person name="Zhang Y."/>
        </authorList>
    </citation>
    <scope>NUCLEOTIDE SEQUENCE [LARGE SCALE GENOMIC DNA]</scope>
    <source>
        <strain evidence="9">AQ026</strain>
        <tissue evidence="9">Whole body</tissue>
    </source>
</reference>
<keyword evidence="7" id="KW-1133">Transmembrane helix</keyword>
<accession>A0ABR3H1Q0</accession>
<evidence type="ECO:0000313" key="10">
    <source>
        <dbReference type="Proteomes" id="UP001549920"/>
    </source>
</evidence>
<dbReference type="InterPro" id="IPR007110">
    <property type="entry name" value="Ig-like_dom"/>
</dbReference>
<dbReference type="PANTHER" id="PTHR11640:SF31">
    <property type="entry name" value="IRREGULAR CHIASM C-ROUGHEST PROTEIN-RELATED"/>
    <property type="match status" value="1"/>
</dbReference>
<gene>
    <name evidence="9" type="ORF">ABMA27_011174</name>
</gene>
<keyword evidence="10" id="KW-1185">Reference proteome</keyword>
<dbReference type="PROSITE" id="PS50835">
    <property type="entry name" value="IG_LIKE"/>
    <property type="match status" value="1"/>
</dbReference>
<organism evidence="9 10">
    <name type="scientific">Loxostege sticticalis</name>
    <name type="common">Beet webworm moth</name>
    <dbReference type="NCBI Taxonomy" id="481309"/>
    <lineage>
        <taxon>Eukaryota</taxon>
        <taxon>Metazoa</taxon>
        <taxon>Ecdysozoa</taxon>
        <taxon>Arthropoda</taxon>
        <taxon>Hexapoda</taxon>
        <taxon>Insecta</taxon>
        <taxon>Pterygota</taxon>
        <taxon>Neoptera</taxon>
        <taxon>Endopterygota</taxon>
        <taxon>Lepidoptera</taxon>
        <taxon>Glossata</taxon>
        <taxon>Ditrysia</taxon>
        <taxon>Pyraloidea</taxon>
        <taxon>Crambidae</taxon>
        <taxon>Pyraustinae</taxon>
        <taxon>Loxostege</taxon>
    </lineage>
</organism>
<dbReference type="Pfam" id="PF08205">
    <property type="entry name" value="C2-set_2"/>
    <property type="match status" value="1"/>
</dbReference>
<evidence type="ECO:0000313" key="9">
    <source>
        <dbReference type="EMBL" id="KAL0858687.1"/>
    </source>
</evidence>
<comment type="caution">
    <text evidence="9">The sequence shown here is derived from an EMBL/GenBank/DDBJ whole genome shotgun (WGS) entry which is preliminary data.</text>
</comment>
<keyword evidence="5" id="KW-0393">Immunoglobulin domain</keyword>
<feature type="region of interest" description="Disordered" evidence="6">
    <location>
        <begin position="448"/>
        <end position="502"/>
    </location>
</feature>
<dbReference type="InterPro" id="IPR051275">
    <property type="entry name" value="Cell_adhesion_signaling"/>
</dbReference>
<evidence type="ECO:0000256" key="3">
    <source>
        <dbReference type="ARBA" id="ARBA00023157"/>
    </source>
</evidence>
<evidence type="ECO:0000256" key="6">
    <source>
        <dbReference type="SAM" id="MobiDB-lite"/>
    </source>
</evidence>
<proteinExistence type="predicted"/>
<evidence type="ECO:0000256" key="5">
    <source>
        <dbReference type="ARBA" id="ARBA00023319"/>
    </source>
</evidence>
<dbReference type="Proteomes" id="UP001549920">
    <property type="component" value="Unassembled WGS sequence"/>
</dbReference>
<evidence type="ECO:0000256" key="7">
    <source>
        <dbReference type="SAM" id="Phobius"/>
    </source>
</evidence>
<feature type="domain" description="Ig-like" evidence="8">
    <location>
        <begin position="105"/>
        <end position="202"/>
    </location>
</feature>
<keyword evidence="4" id="KW-0325">Glycoprotein</keyword>
<evidence type="ECO:0000259" key="8">
    <source>
        <dbReference type="PROSITE" id="PS50835"/>
    </source>
</evidence>
<keyword evidence="3" id="KW-1015">Disulfide bond</keyword>
<dbReference type="SUPFAM" id="SSF48726">
    <property type="entry name" value="Immunoglobulin"/>
    <property type="match status" value="2"/>
</dbReference>
<evidence type="ECO:0000256" key="1">
    <source>
        <dbReference type="ARBA" id="ARBA00004479"/>
    </source>
</evidence>
<feature type="transmembrane region" description="Helical" evidence="7">
    <location>
        <begin position="349"/>
        <end position="370"/>
    </location>
</feature>
<feature type="compositionally biased region" description="Basic and acidic residues" evidence="6">
    <location>
        <begin position="454"/>
        <end position="465"/>
    </location>
</feature>
<dbReference type="PANTHER" id="PTHR11640">
    <property type="entry name" value="NEPHRIN"/>
    <property type="match status" value="1"/>
</dbReference>
<dbReference type="InterPro" id="IPR036179">
    <property type="entry name" value="Ig-like_dom_sf"/>
</dbReference>
<dbReference type="InterPro" id="IPR013783">
    <property type="entry name" value="Ig-like_fold"/>
</dbReference>
<dbReference type="EMBL" id="JBEUOH010000029">
    <property type="protein sequence ID" value="KAL0858687.1"/>
    <property type="molecule type" value="Genomic_DNA"/>
</dbReference>
<evidence type="ECO:0000256" key="2">
    <source>
        <dbReference type="ARBA" id="ARBA00023136"/>
    </source>
</evidence>
<dbReference type="Gene3D" id="2.60.40.10">
    <property type="entry name" value="Immunoglobulins"/>
    <property type="match status" value="2"/>
</dbReference>
<keyword evidence="7" id="KW-0812">Transmembrane</keyword>